<name>A0A6G1H9C8_9PEZI</name>
<accession>A0A6G1H9C8</accession>
<feature type="region of interest" description="Disordered" evidence="1">
    <location>
        <begin position="174"/>
        <end position="304"/>
    </location>
</feature>
<evidence type="ECO:0008006" key="4">
    <source>
        <dbReference type="Google" id="ProtNLM"/>
    </source>
</evidence>
<evidence type="ECO:0000313" key="2">
    <source>
        <dbReference type="EMBL" id="KAF1989826.1"/>
    </source>
</evidence>
<evidence type="ECO:0000256" key="1">
    <source>
        <dbReference type="SAM" id="MobiDB-lite"/>
    </source>
</evidence>
<feature type="region of interest" description="Disordered" evidence="1">
    <location>
        <begin position="75"/>
        <end position="103"/>
    </location>
</feature>
<dbReference type="AlphaFoldDB" id="A0A6G1H9C8"/>
<evidence type="ECO:0000313" key="3">
    <source>
        <dbReference type="Proteomes" id="UP000800041"/>
    </source>
</evidence>
<proteinExistence type="predicted"/>
<sequence>MAPFSAAEDLLTVHLKAQGWTWAKIGRVVSSHSAGSTQAHFSKSGLKSQVASLKRAGGPFITTLAEAVRLTSLGSGPTAGNGPSGGPSVVAGPSSLAAGSAPVPALPAPSSSLLAAGPSSAPGPAFSSAAPAATTSASTAPVVILRANPRTGDPTAAAPSVAASAVPAVPSSGALAVPKQSARDRRVTKRAARAAKSAPTLPSSAAALSNDGQGSRAPASAAPVPPARSTRAARPRGGAGNRGGARQGRGRVVPDLGRARSDSPPIIGEDDGFPPPRGESPPIISEDIGFPEPGQWGPGWPMSF</sequence>
<feature type="compositionally biased region" description="Gly residues" evidence="1">
    <location>
        <begin position="237"/>
        <end position="247"/>
    </location>
</feature>
<protein>
    <recommendedName>
        <fullName evidence="4">Myb-like domain-containing protein</fullName>
    </recommendedName>
</protein>
<keyword evidence="3" id="KW-1185">Reference proteome</keyword>
<feature type="compositionally biased region" description="Low complexity" evidence="1">
    <location>
        <begin position="86"/>
        <end position="103"/>
    </location>
</feature>
<organism evidence="2 3">
    <name type="scientific">Aulographum hederae CBS 113979</name>
    <dbReference type="NCBI Taxonomy" id="1176131"/>
    <lineage>
        <taxon>Eukaryota</taxon>
        <taxon>Fungi</taxon>
        <taxon>Dikarya</taxon>
        <taxon>Ascomycota</taxon>
        <taxon>Pezizomycotina</taxon>
        <taxon>Dothideomycetes</taxon>
        <taxon>Pleosporomycetidae</taxon>
        <taxon>Aulographales</taxon>
        <taxon>Aulographaceae</taxon>
    </lineage>
</organism>
<dbReference type="Proteomes" id="UP000800041">
    <property type="component" value="Unassembled WGS sequence"/>
</dbReference>
<reference evidence="2" key="1">
    <citation type="journal article" date="2020" name="Stud. Mycol.">
        <title>101 Dothideomycetes genomes: a test case for predicting lifestyles and emergence of pathogens.</title>
        <authorList>
            <person name="Haridas S."/>
            <person name="Albert R."/>
            <person name="Binder M."/>
            <person name="Bloem J."/>
            <person name="Labutti K."/>
            <person name="Salamov A."/>
            <person name="Andreopoulos B."/>
            <person name="Baker S."/>
            <person name="Barry K."/>
            <person name="Bills G."/>
            <person name="Bluhm B."/>
            <person name="Cannon C."/>
            <person name="Castanera R."/>
            <person name="Culley D."/>
            <person name="Daum C."/>
            <person name="Ezra D."/>
            <person name="Gonzalez J."/>
            <person name="Henrissat B."/>
            <person name="Kuo A."/>
            <person name="Liang C."/>
            <person name="Lipzen A."/>
            <person name="Lutzoni F."/>
            <person name="Magnuson J."/>
            <person name="Mondo S."/>
            <person name="Nolan M."/>
            <person name="Ohm R."/>
            <person name="Pangilinan J."/>
            <person name="Park H.-J."/>
            <person name="Ramirez L."/>
            <person name="Alfaro M."/>
            <person name="Sun H."/>
            <person name="Tritt A."/>
            <person name="Yoshinaga Y."/>
            <person name="Zwiers L.-H."/>
            <person name="Turgeon B."/>
            <person name="Goodwin S."/>
            <person name="Spatafora J."/>
            <person name="Crous P."/>
            <person name="Grigoriev I."/>
        </authorList>
    </citation>
    <scope>NUCLEOTIDE SEQUENCE</scope>
    <source>
        <strain evidence="2">CBS 113979</strain>
    </source>
</reference>
<dbReference type="EMBL" id="ML977144">
    <property type="protein sequence ID" value="KAF1989826.1"/>
    <property type="molecule type" value="Genomic_DNA"/>
</dbReference>
<gene>
    <name evidence="2" type="ORF">K402DRAFT_418533</name>
</gene>
<feature type="compositionally biased region" description="Low complexity" evidence="1">
    <location>
        <begin position="194"/>
        <end position="236"/>
    </location>
</feature>